<dbReference type="InterPro" id="IPR032675">
    <property type="entry name" value="LRR_dom_sf"/>
</dbReference>
<evidence type="ECO:0000259" key="4">
    <source>
        <dbReference type="PROSITE" id="PS50825"/>
    </source>
</evidence>
<dbReference type="Gene3D" id="3.80.10.10">
    <property type="entry name" value="Ribonuclease Inhibitor"/>
    <property type="match status" value="1"/>
</dbReference>
<dbReference type="InterPro" id="IPR026906">
    <property type="entry name" value="LRR_5"/>
</dbReference>
<comment type="caution">
    <text evidence="5">The sequence shown here is derived from an EMBL/GenBank/DDBJ whole genome shotgun (WGS) entry which is preliminary data.</text>
</comment>
<dbReference type="NCBIfam" id="TIGR04183">
    <property type="entry name" value="Por_Secre_tail"/>
    <property type="match status" value="1"/>
</dbReference>
<sequence length="836" mass="88279">MKLILAFIVFAFFYSHANAQTFSIGDIEYGVTSTTAPYTVKVKGPSGSSSTTIIIPDSVTYTGISYAVTSISEYAFSNKQLTSVTIPNTVISIGNYAFSINQLTNVIIPNSVISIGGHAFYQNQLTNVTIPNSVTSIGNNAFGYSNLLTCVTSKSTNPANLPFDTFNNNANIGLKIPPNSSTAYTTAGWTGFNTITTSDNADFSYSDLVYCTNSVDPTPTITGVPGGTFSSSAGLSIDSSTGSIDVSASLTGSYTVTYSTPGSCSNSSNVNVTINDSNGLSSLVSLIDNISCNGLFDGSVSLNVTGGTAPYTYLWSNNATTEDITNLTAGNYYVTITDNNGCTSTESATITEPSALSAASVETNVLCNGGNNGEIDLTVTGGVAPYTYLWSNNATTEDITGLTAGNYSVTITDNNGCTSTESATITEPSEIIITSNITNLTCYGDSNGEIDISVTGGTAPYTFSWSNNATTEDLSGLSTSGYYQVTVTDVNGCTETDYFSVSAPDEISFSTFTGNIFCNGDSTGLIHLTTFGGTPPYTYLWNNGATTEDISGLPEGSYTVQVTDVNGCTGSTMFEIDVVDIYPPITICKDITVALDSTGVATIASSDIDDGTTDDCSIESYSIDTHYFDCSMLGDNDVTLTVTDNNGNSSTCTSIVTVIDNIGPVLDCFDKEIIGEKSDSIYIVPHFAANGDIIAHDNCDGTITNISQSPAAGTPLTQGFHDFTFTVTDQSGNTTTCVKTVLVNPILDIETQNKETSSLVLYPNPSSEKIYLQNNGQLQMEEMKIYDLNGRLLKSVSLKQMDDEIGIDISDLETAQYIVKLKAENGTIIIKKLIKN</sequence>
<keyword evidence="1 3" id="KW-0732">Signal</keyword>
<evidence type="ECO:0000313" key="5">
    <source>
        <dbReference type="EMBL" id="RFC55532.1"/>
    </source>
</evidence>
<keyword evidence="6" id="KW-1185">Reference proteome</keyword>
<dbReference type="Gene3D" id="2.60.40.10">
    <property type="entry name" value="Immunoglobulins"/>
    <property type="match status" value="1"/>
</dbReference>
<dbReference type="RefSeq" id="WP_116879368.1">
    <property type="nucleotide sequence ID" value="NZ_QURB01000001.1"/>
</dbReference>
<feature type="domain" description="HYR" evidence="4">
    <location>
        <begin position="579"/>
        <end position="660"/>
    </location>
</feature>
<evidence type="ECO:0000313" key="6">
    <source>
        <dbReference type="Proteomes" id="UP000257127"/>
    </source>
</evidence>
<feature type="signal peptide" evidence="3">
    <location>
        <begin position="1"/>
        <end position="19"/>
    </location>
</feature>
<dbReference type="InterPro" id="IPR003410">
    <property type="entry name" value="HYR_dom"/>
</dbReference>
<evidence type="ECO:0000256" key="1">
    <source>
        <dbReference type="ARBA" id="ARBA00022729"/>
    </source>
</evidence>
<reference evidence="5 6" key="1">
    <citation type="submission" date="2018-08" db="EMBL/GenBank/DDBJ databases">
        <title>The draft genome squence of Brumimicrobium sp. N62.</title>
        <authorList>
            <person name="Du Z.-J."/>
            <person name="Luo H.-R."/>
        </authorList>
    </citation>
    <scope>NUCLEOTIDE SEQUENCE [LARGE SCALE GENOMIC DNA]</scope>
    <source>
        <strain evidence="5 6">N62</strain>
    </source>
</reference>
<dbReference type="Pfam" id="PF13573">
    <property type="entry name" value="SprB"/>
    <property type="match status" value="4"/>
</dbReference>
<dbReference type="OrthoDB" id="9805017at2"/>
<dbReference type="Gene3D" id="2.60.40.740">
    <property type="match status" value="4"/>
</dbReference>
<accession>A0A3E1F128</accession>
<gene>
    <name evidence="5" type="ORF">DXU93_00950</name>
</gene>
<dbReference type="InterPro" id="IPR013783">
    <property type="entry name" value="Ig-like_fold"/>
</dbReference>
<dbReference type="Pfam" id="PF18962">
    <property type="entry name" value="Por_Secre_tail"/>
    <property type="match status" value="1"/>
</dbReference>
<evidence type="ECO:0000256" key="2">
    <source>
        <dbReference type="ARBA" id="ARBA00022737"/>
    </source>
</evidence>
<dbReference type="PROSITE" id="PS50825">
    <property type="entry name" value="HYR"/>
    <property type="match status" value="1"/>
</dbReference>
<protein>
    <submittedName>
        <fullName evidence="5">T9SS C-terminal target domain-containing protein</fullName>
    </submittedName>
</protein>
<dbReference type="InterPro" id="IPR026444">
    <property type="entry name" value="Secre_tail"/>
</dbReference>
<organism evidence="5 6">
    <name type="scientific">Brumimicrobium aurantiacum</name>
    <dbReference type="NCBI Taxonomy" id="1737063"/>
    <lineage>
        <taxon>Bacteria</taxon>
        <taxon>Pseudomonadati</taxon>
        <taxon>Bacteroidota</taxon>
        <taxon>Flavobacteriia</taxon>
        <taxon>Flavobacteriales</taxon>
        <taxon>Crocinitomicaceae</taxon>
        <taxon>Brumimicrobium</taxon>
    </lineage>
</organism>
<name>A0A3E1F128_9FLAO</name>
<dbReference type="AlphaFoldDB" id="A0A3E1F128"/>
<feature type="chain" id="PRO_5017766311" evidence="3">
    <location>
        <begin position="20"/>
        <end position="836"/>
    </location>
</feature>
<dbReference type="Proteomes" id="UP000257127">
    <property type="component" value="Unassembled WGS sequence"/>
</dbReference>
<keyword evidence="2" id="KW-0677">Repeat</keyword>
<evidence type="ECO:0000256" key="3">
    <source>
        <dbReference type="SAM" id="SignalP"/>
    </source>
</evidence>
<dbReference type="EMBL" id="QURB01000001">
    <property type="protein sequence ID" value="RFC55532.1"/>
    <property type="molecule type" value="Genomic_DNA"/>
</dbReference>
<dbReference type="InterPro" id="IPR025667">
    <property type="entry name" value="SprB_repeat"/>
</dbReference>
<dbReference type="Pfam" id="PF13306">
    <property type="entry name" value="LRR_5"/>
    <property type="match status" value="1"/>
</dbReference>
<proteinExistence type="predicted"/>